<keyword evidence="10" id="KW-1185">Reference proteome</keyword>
<dbReference type="SUPFAM" id="SSF53732">
    <property type="entry name" value="Aconitase iron-sulfur domain"/>
    <property type="match status" value="1"/>
</dbReference>
<evidence type="ECO:0000256" key="4">
    <source>
        <dbReference type="ARBA" id="ARBA00022723"/>
    </source>
</evidence>
<feature type="domain" description="Aconitase A/isopropylmalate dehydratase small subunit swivel" evidence="8">
    <location>
        <begin position="522"/>
        <end position="574"/>
    </location>
</feature>
<gene>
    <name evidence="9" type="ORF">JW646_18065</name>
</gene>
<evidence type="ECO:0000259" key="7">
    <source>
        <dbReference type="Pfam" id="PF00330"/>
    </source>
</evidence>
<dbReference type="Proteomes" id="UP001198983">
    <property type="component" value="Chromosome"/>
</dbReference>
<evidence type="ECO:0000259" key="8">
    <source>
        <dbReference type="Pfam" id="PF00694"/>
    </source>
</evidence>
<comment type="subunit">
    <text evidence="3">Monomer.</text>
</comment>
<dbReference type="Gene3D" id="3.30.499.10">
    <property type="entry name" value="Aconitase, domain 3"/>
    <property type="match status" value="2"/>
</dbReference>
<sequence length="645" mass="70412">MGDNLTYKILKKHLAEGELIPGNFVSIKIDQTLTQDSTGTMAYLQLEAMDIDKVKTKRSVAFVDHNMLQQGFENADDHKYIQTVAKKHGIYFSKPGNGICHQVFLERFSTPGDTLLGSDSHTPTAGGVGMIAIGAGGLDVALAMAGNAYSIKAPKVVKVNLIGRLSYMTSSKDIILEVLRQCSVKGGVGKVFEYGGEGVKYLSVPQRATITNMGAELGATTSIFPSDEKTFEFFKAQGREDDYKELGPDEDAIYDEEIIINLGELEPLAAIPHSPDNVKKVKDLGKIKVDQVAIGSCTNSSYEDLMKVAQILKGKKVHEDVSLVIAPGSRQVMEMLSRNGALGDIISAGARILENSCGPCIGMGQSPGTDSVSLRTFNRNFYGRSGTLSANIYLVSPEVAAVSAIKGELTDPKEMKVDFKDLDIKKFIIDDSMIISPVEDSNKVEVVRGPNIKPFPLNTALEETLNGKVVLKVEDNITTDHIMPSNAKLLPFRSNIPYLSNYCFNTVDEEFPQRAIKNKGGFIVGGENYGQGSSREHAALAPLYLGIKGVLVKSFARIHKANLINSGIIPMVFECDEDYEKISLEDKLEICDLYNALIENRVKIINHSKNESFYAKVELSPSEVEVVKAGGKLNYTKNLLEKVTC</sequence>
<accession>A0AAX2ZDR3</accession>
<dbReference type="AlphaFoldDB" id="A0AAX2ZDR3"/>
<dbReference type="GO" id="GO:0005829">
    <property type="term" value="C:cytosol"/>
    <property type="evidence" value="ECO:0007669"/>
    <property type="project" value="TreeGrafter"/>
</dbReference>
<dbReference type="PRINTS" id="PR00415">
    <property type="entry name" value="ACONITASE"/>
</dbReference>
<dbReference type="NCBIfam" id="TIGR01342">
    <property type="entry name" value="acon_putative"/>
    <property type="match status" value="1"/>
</dbReference>
<comment type="similarity">
    <text evidence="2">Belongs to the aconitase/IPM isomerase family.</text>
</comment>
<dbReference type="InterPro" id="IPR018136">
    <property type="entry name" value="Aconitase_4Fe-4S_BS"/>
</dbReference>
<protein>
    <submittedName>
        <fullName evidence="9">Aconitate hydratase</fullName>
        <ecNumber evidence="9">4.2.1.3</ecNumber>
    </submittedName>
</protein>
<dbReference type="PROSITE" id="PS00450">
    <property type="entry name" value="ACONITASE_1"/>
    <property type="match status" value="1"/>
</dbReference>
<keyword evidence="6" id="KW-0411">Iron-sulfur</keyword>
<dbReference type="GO" id="GO:0046872">
    <property type="term" value="F:metal ion binding"/>
    <property type="evidence" value="ECO:0007669"/>
    <property type="project" value="UniProtKB-KW"/>
</dbReference>
<dbReference type="PANTHER" id="PTHR43160">
    <property type="entry name" value="ACONITATE HYDRATASE B"/>
    <property type="match status" value="1"/>
</dbReference>
<dbReference type="NCBIfam" id="NF001614">
    <property type="entry name" value="PRK00402.1"/>
    <property type="match status" value="1"/>
</dbReference>
<dbReference type="GO" id="GO:0003994">
    <property type="term" value="F:aconitate hydratase activity"/>
    <property type="evidence" value="ECO:0007669"/>
    <property type="project" value="UniProtKB-EC"/>
</dbReference>
<dbReference type="InterPro" id="IPR001030">
    <property type="entry name" value="Acoase/IPM_deHydtase_lsu_aba"/>
</dbReference>
<dbReference type="SUPFAM" id="SSF52016">
    <property type="entry name" value="LeuD/IlvD-like"/>
    <property type="match status" value="1"/>
</dbReference>
<evidence type="ECO:0000256" key="3">
    <source>
        <dbReference type="ARBA" id="ARBA00011245"/>
    </source>
</evidence>
<dbReference type="InterPro" id="IPR006250">
    <property type="entry name" value="Aconitase_put"/>
</dbReference>
<evidence type="ECO:0000313" key="9">
    <source>
        <dbReference type="EMBL" id="UEL47503.1"/>
    </source>
</evidence>
<dbReference type="InterPro" id="IPR000573">
    <property type="entry name" value="AconitaseA/IPMdHydase_ssu_swvl"/>
</dbReference>
<keyword evidence="5" id="KW-0408">Iron</keyword>
<dbReference type="Pfam" id="PF00330">
    <property type="entry name" value="Aconitase"/>
    <property type="match status" value="1"/>
</dbReference>
<keyword evidence="4" id="KW-0479">Metal-binding</keyword>
<reference evidence="9 10" key="1">
    <citation type="journal article" date="2023" name="Int. J. Syst. Evol. Microbiol.">
        <title>Terrisporobacter hibernicus sp. nov., isolated from bovine faeces in Northern Ireland.</title>
        <authorList>
            <person name="Mitchell M."/>
            <person name="Nguyen S.V."/>
            <person name="Connor M."/>
            <person name="Fairley D.J."/>
            <person name="Donoghue O."/>
            <person name="Marshall H."/>
            <person name="Koolman L."/>
            <person name="McMullan G."/>
            <person name="Schaffer K.E."/>
            <person name="McGrath J.W."/>
            <person name="Fanning S."/>
        </authorList>
    </citation>
    <scope>NUCLEOTIDE SEQUENCE [LARGE SCALE GENOMIC DNA]</scope>
    <source>
        <strain evidence="9 10">MCA3</strain>
    </source>
</reference>
<dbReference type="GO" id="GO:0051539">
    <property type="term" value="F:4 iron, 4 sulfur cluster binding"/>
    <property type="evidence" value="ECO:0007669"/>
    <property type="project" value="TreeGrafter"/>
</dbReference>
<comment type="cofactor">
    <cofactor evidence="1">
        <name>[4Fe-4S] cluster</name>
        <dbReference type="ChEBI" id="CHEBI:49883"/>
    </cofactor>
</comment>
<dbReference type="KEGG" id="tem:JW646_18065"/>
<keyword evidence="9" id="KW-0456">Lyase</keyword>
<dbReference type="RefSeq" id="WP_228415890.1">
    <property type="nucleotide sequence ID" value="NZ_CP081135.1"/>
</dbReference>
<evidence type="ECO:0000313" key="10">
    <source>
        <dbReference type="Proteomes" id="UP001198983"/>
    </source>
</evidence>
<name>A0AAX2ZDR3_9FIRM</name>
<dbReference type="InterPro" id="IPR015931">
    <property type="entry name" value="Acnase/IPM_dHydase_lsu_aba_1/3"/>
</dbReference>
<dbReference type="Gene3D" id="3.20.19.10">
    <property type="entry name" value="Aconitase, domain 4"/>
    <property type="match status" value="1"/>
</dbReference>
<dbReference type="Pfam" id="PF00694">
    <property type="entry name" value="Aconitase_C"/>
    <property type="match status" value="1"/>
</dbReference>
<organism evidence="9 10">
    <name type="scientific">Terrisporobacter hibernicus</name>
    <dbReference type="NCBI Taxonomy" id="2813371"/>
    <lineage>
        <taxon>Bacteria</taxon>
        <taxon>Bacillati</taxon>
        <taxon>Bacillota</taxon>
        <taxon>Clostridia</taxon>
        <taxon>Peptostreptococcales</taxon>
        <taxon>Peptostreptococcaceae</taxon>
        <taxon>Terrisporobacter</taxon>
    </lineage>
</organism>
<evidence type="ECO:0000256" key="2">
    <source>
        <dbReference type="ARBA" id="ARBA00007185"/>
    </source>
</evidence>
<evidence type="ECO:0000256" key="1">
    <source>
        <dbReference type="ARBA" id="ARBA00001966"/>
    </source>
</evidence>
<dbReference type="PANTHER" id="PTHR43160:SF3">
    <property type="entry name" value="ACONITATE HYDRATASE, MITOCHONDRIAL"/>
    <property type="match status" value="1"/>
</dbReference>
<dbReference type="EC" id="4.2.1.3" evidence="9"/>
<proteinExistence type="inferred from homology"/>
<dbReference type="PROSITE" id="PS01244">
    <property type="entry name" value="ACONITASE_2"/>
    <property type="match status" value="1"/>
</dbReference>
<evidence type="ECO:0000256" key="5">
    <source>
        <dbReference type="ARBA" id="ARBA00023004"/>
    </source>
</evidence>
<dbReference type="GO" id="GO:0006099">
    <property type="term" value="P:tricarboxylic acid cycle"/>
    <property type="evidence" value="ECO:0007669"/>
    <property type="project" value="TreeGrafter"/>
</dbReference>
<evidence type="ECO:0000256" key="6">
    <source>
        <dbReference type="ARBA" id="ARBA00023014"/>
    </source>
</evidence>
<dbReference type="CDD" id="cd01585">
    <property type="entry name" value="AcnA_Bact"/>
    <property type="match status" value="1"/>
</dbReference>
<dbReference type="InterPro" id="IPR036008">
    <property type="entry name" value="Aconitase_4Fe-4S_dom"/>
</dbReference>
<dbReference type="InterPro" id="IPR015928">
    <property type="entry name" value="Aconitase/3IPM_dehydase_swvl"/>
</dbReference>
<dbReference type="EMBL" id="CP081135">
    <property type="protein sequence ID" value="UEL47503.1"/>
    <property type="molecule type" value="Genomic_DNA"/>
</dbReference>
<feature type="domain" description="Aconitase/3-isopropylmalate dehydratase large subunit alpha/beta/alpha" evidence="7">
    <location>
        <begin position="8"/>
        <end position="407"/>
    </location>
</feature>
<dbReference type="InterPro" id="IPR050926">
    <property type="entry name" value="Aconitase/IPM_isomerase"/>
</dbReference>
<dbReference type="NCBIfam" id="NF005558">
    <property type="entry name" value="PRK07229.1"/>
    <property type="match status" value="1"/>
</dbReference>